<reference evidence="2" key="1">
    <citation type="submission" date="2021-06" db="EMBL/GenBank/DDBJ databases">
        <authorList>
            <person name="Hodson N. C."/>
            <person name="Mongue J. A."/>
            <person name="Jaron S. K."/>
        </authorList>
    </citation>
    <scope>NUCLEOTIDE SEQUENCE</scope>
</reference>
<dbReference type="EMBL" id="CAJVCH010047376">
    <property type="protein sequence ID" value="CAG7717636.1"/>
    <property type="molecule type" value="Genomic_DNA"/>
</dbReference>
<keyword evidence="3" id="KW-1185">Reference proteome</keyword>
<gene>
    <name evidence="1" type="ORF">AFUS01_LOCUS7026</name>
    <name evidence="2" type="ORF">AFUS01_LOCUS7080</name>
</gene>
<dbReference type="EMBL" id="CAJVCH010047011">
    <property type="protein sequence ID" value="CAG7717571.1"/>
    <property type="molecule type" value="Genomic_DNA"/>
</dbReference>
<name>A0A8J2JBV2_9HEXA</name>
<dbReference type="AlphaFoldDB" id="A0A8J2JBV2"/>
<evidence type="ECO:0000313" key="3">
    <source>
        <dbReference type="Proteomes" id="UP000708208"/>
    </source>
</evidence>
<proteinExistence type="predicted"/>
<protein>
    <submittedName>
        <fullName evidence="2">Uncharacterized protein</fullName>
    </submittedName>
</protein>
<dbReference type="Proteomes" id="UP000708208">
    <property type="component" value="Unassembled WGS sequence"/>
</dbReference>
<accession>A0A8J2JBV2</accession>
<evidence type="ECO:0000313" key="1">
    <source>
        <dbReference type="EMBL" id="CAG7717571.1"/>
    </source>
</evidence>
<sequence>MEKPRLTGLLNGLLILYITLQQVQSQGSF</sequence>
<feature type="non-terminal residue" evidence="2">
    <location>
        <position position="1"/>
    </location>
</feature>
<organism evidence="2 3">
    <name type="scientific">Allacma fusca</name>
    <dbReference type="NCBI Taxonomy" id="39272"/>
    <lineage>
        <taxon>Eukaryota</taxon>
        <taxon>Metazoa</taxon>
        <taxon>Ecdysozoa</taxon>
        <taxon>Arthropoda</taxon>
        <taxon>Hexapoda</taxon>
        <taxon>Collembola</taxon>
        <taxon>Symphypleona</taxon>
        <taxon>Sminthuridae</taxon>
        <taxon>Allacma</taxon>
    </lineage>
</organism>
<evidence type="ECO:0000313" key="2">
    <source>
        <dbReference type="EMBL" id="CAG7717636.1"/>
    </source>
</evidence>
<comment type="caution">
    <text evidence="2">The sequence shown here is derived from an EMBL/GenBank/DDBJ whole genome shotgun (WGS) entry which is preliminary data.</text>
</comment>